<dbReference type="PANTHER" id="PTHR11042">
    <property type="entry name" value="EUKARYOTIC TRANSLATION INITIATION FACTOR 2-ALPHA KINASE EIF2-ALPHA KINASE -RELATED"/>
    <property type="match status" value="1"/>
</dbReference>
<dbReference type="SUPFAM" id="SSF56112">
    <property type="entry name" value="Protein kinase-like (PK-like)"/>
    <property type="match status" value="1"/>
</dbReference>
<dbReference type="Proteomes" id="UP000694388">
    <property type="component" value="Unplaced"/>
</dbReference>
<reference evidence="9" key="2">
    <citation type="submission" date="2025-09" db="UniProtKB">
        <authorList>
            <consortium name="Ensembl"/>
        </authorList>
    </citation>
    <scope>IDENTIFICATION</scope>
</reference>
<dbReference type="SMART" id="SM00220">
    <property type="entry name" value="S_TKc"/>
    <property type="match status" value="1"/>
</dbReference>
<dbReference type="PROSITE" id="PS00108">
    <property type="entry name" value="PROTEIN_KINASE_ST"/>
    <property type="match status" value="1"/>
</dbReference>
<evidence type="ECO:0000256" key="3">
    <source>
        <dbReference type="ARBA" id="ARBA00022777"/>
    </source>
</evidence>
<dbReference type="Pfam" id="PF00069">
    <property type="entry name" value="Pkinase"/>
    <property type="match status" value="1"/>
</dbReference>
<evidence type="ECO:0000256" key="7">
    <source>
        <dbReference type="RuleBase" id="RU000304"/>
    </source>
</evidence>
<evidence type="ECO:0000313" key="9">
    <source>
        <dbReference type="Ensembl" id="ENSEBUP00000011604.1"/>
    </source>
</evidence>
<reference evidence="9" key="1">
    <citation type="submission" date="2025-08" db="UniProtKB">
        <authorList>
            <consortium name="Ensembl"/>
        </authorList>
    </citation>
    <scope>IDENTIFICATION</scope>
</reference>
<evidence type="ECO:0000259" key="8">
    <source>
        <dbReference type="PROSITE" id="PS50011"/>
    </source>
</evidence>
<name>A0A8C4Q932_EPTBU</name>
<dbReference type="GO" id="GO:0004674">
    <property type="term" value="F:protein serine/threonine kinase activity"/>
    <property type="evidence" value="ECO:0007669"/>
    <property type="project" value="UniProtKB-KW"/>
</dbReference>
<keyword evidence="4 6" id="KW-0067">ATP-binding</keyword>
<protein>
    <submittedName>
        <fullName evidence="9">Serine/threonine kinase 35, like</fullName>
    </submittedName>
</protein>
<comment type="similarity">
    <text evidence="5">Belongs to the protein kinase superfamily. Ser/Thr protein kinase family. GCN2 subfamily.</text>
</comment>
<keyword evidence="7" id="KW-0723">Serine/threonine-protein kinase</keyword>
<evidence type="ECO:0000256" key="6">
    <source>
        <dbReference type="PROSITE-ProRule" id="PRU10141"/>
    </source>
</evidence>
<dbReference type="PROSITE" id="PS00107">
    <property type="entry name" value="PROTEIN_KINASE_ATP"/>
    <property type="match status" value="1"/>
</dbReference>
<dbReference type="GO" id="GO:0110031">
    <property type="term" value="P:negative regulation of G2/MI transition of meiotic cell cycle"/>
    <property type="evidence" value="ECO:0007669"/>
    <property type="project" value="TreeGrafter"/>
</dbReference>
<accession>A0A8C4Q932</accession>
<dbReference type="PROSITE" id="PS50011">
    <property type="entry name" value="PROTEIN_KINASE_DOM"/>
    <property type="match status" value="1"/>
</dbReference>
<evidence type="ECO:0000256" key="2">
    <source>
        <dbReference type="ARBA" id="ARBA00022741"/>
    </source>
</evidence>
<keyword evidence="1" id="KW-0808">Transferase</keyword>
<proteinExistence type="inferred from homology"/>
<dbReference type="InterPro" id="IPR011009">
    <property type="entry name" value="Kinase-like_dom_sf"/>
</dbReference>
<keyword evidence="2 6" id="KW-0547">Nucleotide-binding</keyword>
<dbReference type="InterPro" id="IPR017441">
    <property type="entry name" value="Protein_kinase_ATP_BS"/>
</dbReference>
<keyword evidence="10" id="KW-1185">Reference proteome</keyword>
<feature type="binding site" evidence="6">
    <location>
        <position position="67"/>
    </location>
    <ligand>
        <name>ATP</name>
        <dbReference type="ChEBI" id="CHEBI:30616"/>
    </ligand>
</feature>
<keyword evidence="3" id="KW-0418">Kinase</keyword>
<sequence length="359" mass="39444">MVVIHGNGQLKSHSSIRLKVADERGGVKGNGMAAEAKYELLRELGRGNFGVVYEAVVRRTGARRAVKRLHCGSPESAELALQEFRALKSLAGRHGNVVALHEAVLQRDGEASSLQCGHSEAYLNLVETALKGERIFDPGRAYYLWLVMEFCSGGDMNRYLLSRRPDPALNVNFALQLSNAVAFLHLNNVVHRDLKPGNVLVCESAGTPVLKVADFGLSKVCNVGSHGQATSSTTGKAWLSQACGTAFYMAPEVWEGHFTAKADIFALGIIVWAMLERITFVDGESNRQQLGSYVQHLVPVGQALLENPRMELRIPRNRRSHIDTSVVQLIRKMLSVNPQERPSACDLIECFQQRVACAN</sequence>
<dbReference type="InterPro" id="IPR000719">
    <property type="entry name" value="Prot_kinase_dom"/>
</dbReference>
<dbReference type="Gene3D" id="3.30.200.20">
    <property type="entry name" value="Phosphorylase Kinase, domain 1"/>
    <property type="match status" value="1"/>
</dbReference>
<dbReference type="GO" id="GO:0005634">
    <property type="term" value="C:nucleus"/>
    <property type="evidence" value="ECO:0007669"/>
    <property type="project" value="TreeGrafter"/>
</dbReference>
<dbReference type="AlphaFoldDB" id="A0A8C4Q932"/>
<dbReference type="GO" id="GO:0005524">
    <property type="term" value="F:ATP binding"/>
    <property type="evidence" value="ECO:0007669"/>
    <property type="project" value="UniProtKB-UniRule"/>
</dbReference>
<dbReference type="InterPro" id="IPR050339">
    <property type="entry name" value="CC_SR_Kinase"/>
</dbReference>
<evidence type="ECO:0000256" key="4">
    <source>
        <dbReference type="ARBA" id="ARBA00022840"/>
    </source>
</evidence>
<dbReference type="Ensembl" id="ENSEBUT00000012176.1">
    <property type="protein sequence ID" value="ENSEBUP00000011604.1"/>
    <property type="gene ID" value="ENSEBUG00000007427.1"/>
</dbReference>
<evidence type="ECO:0000256" key="1">
    <source>
        <dbReference type="ARBA" id="ARBA00022679"/>
    </source>
</evidence>
<dbReference type="GeneTree" id="ENSGT00940000158197"/>
<evidence type="ECO:0000313" key="10">
    <source>
        <dbReference type="Proteomes" id="UP000694388"/>
    </source>
</evidence>
<dbReference type="PANTHER" id="PTHR11042:SF190">
    <property type="entry name" value="MITOSIS INHIBITOR PROTEIN KINASE MIK1"/>
    <property type="match status" value="1"/>
</dbReference>
<organism evidence="9 10">
    <name type="scientific">Eptatretus burgeri</name>
    <name type="common">Inshore hagfish</name>
    <dbReference type="NCBI Taxonomy" id="7764"/>
    <lineage>
        <taxon>Eukaryota</taxon>
        <taxon>Metazoa</taxon>
        <taxon>Chordata</taxon>
        <taxon>Craniata</taxon>
        <taxon>Vertebrata</taxon>
        <taxon>Cyclostomata</taxon>
        <taxon>Myxini</taxon>
        <taxon>Myxiniformes</taxon>
        <taxon>Myxinidae</taxon>
        <taxon>Eptatretinae</taxon>
        <taxon>Eptatretus</taxon>
    </lineage>
</organism>
<feature type="domain" description="Protein kinase" evidence="8">
    <location>
        <begin position="38"/>
        <end position="355"/>
    </location>
</feature>
<dbReference type="GO" id="GO:0005737">
    <property type="term" value="C:cytoplasm"/>
    <property type="evidence" value="ECO:0007669"/>
    <property type="project" value="TreeGrafter"/>
</dbReference>
<dbReference type="InterPro" id="IPR008271">
    <property type="entry name" value="Ser/Thr_kinase_AS"/>
</dbReference>
<dbReference type="Gene3D" id="1.10.510.10">
    <property type="entry name" value="Transferase(Phosphotransferase) domain 1"/>
    <property type="match status" value="1"/>
</dbReference>
<evidence type="ECO:0000256" key="5">
    <source>
        <dbReference type="ARBA" id="ARBA00037982"/>
    </source>
</evidence>